<feature type="transmembrane region" description="Helical" evidence="7">
    <location>
        <begin position="21"/>
        <end position="41"/>
    </location>
</feature>
<dbReference type="PANTHER" id="PTHR30572">
    <property type="entry name" value="MEMBRANE COMPONENT OF TRANSPORTER-RELATED"/>
    <property type="match status" value="1"/>
</dbReference>
<keyword evidence="11" id="KW-1185">Reference proteome</keyword>
<dbReference type="PANTHER" id="PTHR30572:SF4">
    <property type="entry name" value="ABC TRANSPORTER PERMEASE YTRF"/>
    <property type="match status" value="1"/>
</dbReference>
<evidence type="ECO:0000256" key="5">
    <source>
        <dbReference type="ARBA" id="ARBA00023136"/>
    </source>
</evidence>
<feature type="transmembrane region" description="Helical" evidence="7">
    <location>
        <begin position="372"/>
        <end position="392"/>
    </location>
</feature>
<evidence type="ECO:0000256" key="3">
    <source>
        <dbReference type="ARBA" id="ARBA00022692"/>
    </source>
</evidence>
<feature type="transmembrane region" description="Helical" evidence="7">
    <location>
        <begin position="331"/>
        <end position="360"/>
    </location>
</feature>
<reference evidence="10" key="2">
    <citation type="submission" date="2011-10" db="EMBL/GenBank/DDBJ databases">
        <title>The Genome Sequence of Granulicatella elegans ATCC 700633.</title>
        <authorList>
            <consortium name="The Broad Institute Genome Sequencing Platform"/>
            <consortium name="The Broad Institute Genome Sequencing Center for Infectious Disease"/>
            <person name="Earl A."/>
            <person name="Ward D."/>
            <person name="Feldgarden M."/>
            <person name="Gevers D."/>
            <person name="Sibley C.D."/>
            <person name="Field T.R."/>
            <person name="Grinwis M."/>
            <person name="Eshaghurshan C.S."/>
            <person name="Surette M.G."/>
            <person name="Young S.K."/>
            <person name="Zeng Q."/>
            <person name="Gargeya S."/>
            <person name="Fitzgerald M."/>
            <person name="Haas B."/>
            <person name="Abouelleil A."/>
            <person name="Alvarado L."/>
            <person name="Arachchi H.M."/>
            <person name="Berlin A."/>
            <person name="Brown A."/>
            <person name="Chapman S.B."/>
            <person name="Chen Z."/>
            <person name="Dunbar C."/>
            <person name="Freedman E."/>
            <person name="Gearin G."/>
            <person name="Goldberg J."/>
            <person name="Griggs A."/>
            <person name="Gujja S."/>
            <person name="Heiman D."/>
            <person name="Howarth C."/>
            <person name="Larson L."/>
            <person name="Lui A."/>
            <person name="MacDonald P.J.P."/>
            <person name="Montmayeur A."/>
            <person name="Murphy C."/>
            <person name="Neiman D."/>
            <person name="Pearson M."/>
            <person name="Priest M."/>
            <person name="Roberts A."/>
            <person name="Saif S."/>
            <person name="Shea T."/>
            <person name="Shenoy N."/>
            <person name="Sisk P."/>
            <person name="Stolte C."/>
            <person name="Sykes S."/>
            <person name="Wortman J."/>
            <person name="Nusbaum C."/>
            <person name="Birren B."/>
        </authorList>
    </citation>
    <scope>NUCLEOTIDE SEQUENCE [LARGE SCALE GENOMIC DNA]</scope>
    <source>
        <strain evidence="10">ATCC 700633</strain>
    </source>
</reference>
<feature type="domain" description="MacB-like periplasmic core" evidence="9">
    <location>
        <begin position="21"/>
        <end position="249"/>
    </location>
</feature>
<comment type="subcellular location">
    <subcellularLocation>
        <location evidence="1">Cell membrane</location>
        <topology evidence="1">Multi-pass membrane protein</topology>
    </subcellularLocation>
</comment>
<proteinExistence type="inferred from homology"/>
<dbReference type="InterPro" id="IPR050250">
    <property type="entry name" value="Macrolide_Exporter_MacB"/>
</dbReference>
<dbReference type="GO" id="GO:0022857">
    <property type="term" value="F:transmembrane transporter activity"/>
    <property type="evidence" value="ECO:0007669"/>
    <property type="project" value="TreeGrafter"/>
</dbReference>
<name>D0BLU7_9LACT</name>
<dbReference type="InterPro" id="IPR025857">
    <property type="entry name" value="MacB_PCD"/>
</dbReference>
<accession>D0BLU7</accession>
<dbReference type="eggNOG" id="COG0577">
    <property type="taxonomic scope" value="Bacteria"/>
</dbReference>
<dbReference type="HOGENOM" id="CLU_000604_8_0_9"/>
<keyword evidence="3 7" id="KW-0812">Transmembrane</keyword>
<dbReference type="RefSeq" id="WP_006703227.1">
    <property type="nucleotide sequence ID" value="NZ_KI391971.1"/>
</dbReference>
<dbReference type="Proteomes" id="UP000002939">
    <property type="component" value="Unassembled WGS sequence"/>
</dbReference>
<keyword evidence="4 7" id="KW-1133">Transmembrane helix</keyword>
<evidence type="ECO:0000256" key="4">
    <source>
        <dbReference type="ARBA" id="ARBA00022989"/>
    </source>
</evidence>
<evidence type="ECO:0000256" key="7">
    <source>
        <dbReference type="SAM" id="Phobius"/>
    </source>
</evidence>
<sequence length="407" mass="43859">MKFSVLLGSALHSLKGNARRTILTMLGIIIGIAAVITIMSLGKGFQKMAVSGLAGEDNGKVTVQFFYQPDNPQSVRKVEKAFSKQDRIGVESIEGVSGTEIPETKEQNYIFGVSIPTKKSTEHVVLGLEKSATKESLTVGENISQVDIDANKKVAIIDDELAELLFSSPKQALGHGVTIDGEVYYIKGVKPTSKVDALQAIFTGADPYKAVHIPATTHQHYHKKEENVNGLKVFVKPGYVAKDVAKKVETHLNEVGSKHTSGKYTFIDVAAQMDIIGKVLDGLTYFVSAVAGISLFIAGVGVMNMMYISVSERTKEIGIRRAMGATKGSIQLQFLLEGIMITSIGGIIGYVTGVLIAMLISNFLPFKIYTDWIAVALTVGVSVFIGIVFSVFPAKSAANKDVIEILR</sequence>
<dbReference type="Pfam" id="PF02687">
    <property type="entry name" value="FtsX"/>
    <property type="match status" value="1"/>
</dbReference>
<dbReference type="STRING" id="626369.HMPREF0446_00950"/>
<gene>
    <name evidence="10" type="ORF">HMPREF0446_00950</name>
</gene>
<evidence type="ECO:0000259" key="8">
    <source>
        <dbReference type="Pfam" id="PF02687"/>
    </source>
</evidence>
<evidence type="ECO:0008006" key="12">
    <source>
        <dbReference type="Google" id="ProtNLM"/>
    </source>
</evidence>
<feature type="transmembrane region" description="Helical" evidence="7">
    <location>
        <begin position="283"/>
        <end position="310"/>
    </location>
</feature>
<evidence type="ECO:0000256" key="1">
    <source>
        <dbReference type="ARBA" id="ARBA00004651"/>
    </source>
</evidence>
<dbReference type="EMBL" id="ACRF02000016">
    <property type="protein sequence ID" value="EEW92962.1"/>
    <property type="molecule type" value="Genomic_DNA"/>
</dbReference>
<evidence type="ECO:0000313" key="11">
    <source>
        <dbReference type="Proteomes" id="UP000002939"/>
    </source>
</evidence>
<evidence type="ECO:0000256" key="2">
    <source>
        <dbReference type="ARBA" id="ARBA00022475"/>
    </source>
</evidence>
<dbReference type="InterPro" id="IPR003838">
    <property type="entry name" value="ABC3_permease_C"/>
</dbReference>
<dbReference type="AlphaFoldDB" id="D0BLU7"/>
<reference evidence="10" key="1">
    <citation type="submission" date="2009-09" db="EMBL/GenBank/DDBJ databases">
        <authorList>
            <consortium name="The Broad Institute Genome Sequencing Platform"/>
            <person name="Ward D."/>
            <person name="Feldgarden M."/>
            <person name="Earl A."/>
            <person name="Young S.K."/>
            <person name="Zeng Q."/>
            <person name="Koehrsen M."/>
            <person name="Alvarado L."/>
            <person name="Berlin A."/>
            <person name="Bochicchio J."/>
            <person name="Borenstein D."/>
            <person name="Chapman S.B."/>
            <person name="Chen Z."/>
            <person name="Engels R."/>
            <person name="Freedman E."/>
            <person name="Gellesch M."/>
            <person name="Goldberg J."/>
            <person name="Griggs A."/>
            <person name="Gujja S."/>
            <person name="Heilman E."/>
            <person name="Heiman D."/>
            <person name="Hepburn T."/>
            <person name="Howarth C."/>
            <person name="Jen D."/>
            <person name="Larson L."/>
            <person name="Lewis B."/>
            <person name="Mehta T."/>
            <person name="Park D."/>
            <person name="Pearson M."/>
            <person name="Roberts A."/>
            <person name="Saif S."/>
            <person name="Shea T."/>
            <person name="Shenoy N."/>
            <person name="Sisk P."/>
            <person name="Stolte C."/>
            <person name="Sykes S."/>
            <person name="Thomson T."/>
            <person name="Walk T."/>
            <person name="White J."/>
            <person name="Yandava C."/>
            <person name="Sibley C.D."/>
            <person name="Field T.R."/>
            <person name="Grinwis M."/>
            <person name="Eshaghurshan C.S."/>
            <person name="Surette M.G."/>
            <person name="Haas B."/>
            <person name="Nusbaum C."/>
            <person name="Birren B."/>
        </authorList>
    </citation>
    <scope>NUCLEOTIDE SEQUENCE [LARGE SCALE GENOMIC DNA]</scope>
    <source>
        <strain evidence="10">ATCC 700633</strain>
    </source>
</reference>
<keyword evidence="2" id="KW-1003">Cell membrane</keyword>
<dbReference type="Pfam" id="PF12704">
    <property type="entry name" value="MacB_PCD"/>
    <property type="match status" value="1"/>
</dbReference>
<comment type="similarity">
    <text evidence="6">Belongs to the ABC-4 integral membrane protein family.</text>
</comment>
<keyword evidence="5 7" id="KW-0472">Membrane</keyword>
<evidence type="ECO:0000313" key="10">
    <source>
        <dbReference type="EMBL" id="EEW92962.1"/>
    </source>
</evidence>
<protein>
    <recommendedName>
        <fullName evidence="12">ABC3 transporter permease protein domain-containing protein</fullName>
    </recommendedName>
</protein>
<evidence type="ECO:0000256" key="6">
    <source>
        <dbReference type="ARBA" id="ARBA00038076"/>
    </source>
</evidence>
<dbReference type="GO" id="GO:0005886">
    <property type="term" value="C:plasma membrane"/>
    <property type="evidence" value="ECO:0007669"/>
    <property type="project" value="UniProtKB-SubCell"/>
</dbReference>
<comment type="caution">
    <text evidence="10">The sequence shown here is derived from an EMBL/GenBank/DDBJ whole genome shotgun (WGS) entry which is preliminary data.</text>
</comment>
<feature type="domain" description="ABC3 transporter permease C-terminal" evidence="8">
    <location>
        <begin position="289"/>
        <end position="401"/>
    </location>
</feature>
<organism evidence="10 11">
    <name type="scientific">Granulicatella elegans ATCC 700633</name>
    <dbReference type="NCBI Taxonomy" id="626369"/>
    <lineage>
        <taxon>Bacteria</taxon>
        <taxon>Bacillati</taxon>
        <taxon>Bacillota</taxon>
        <taxon>Bacilli</taxon>
        <taxon>Lactobacillales</taxon>
        <taxon>Carnobacteriaceae</taxon>
        <taxon>Granulicatella</taxon>
    </lineage>
</organism>
<evidence type="ECO:0000259" key="9">
    <source>
        <dbReference type="Pfam" id="PF12704"/>
    </source>
</evidence>